<feature type="transmembrane region" description="Helical" evidence="2">
    <location>
        <begin position="323"/>
        <end position="347"/>
    </location>
</feature>
<dbReference type="AlphaFoldDB" id="A0A1T2XHP4"/>
<name>A0A1T2XHP4_9BACL</name>
<feature type="transmembrane region" description="Helical" evidence="2">
    <location>
        <begin position="367"/>
        <end position="385"/>
    </location>
</feature>
<comment type="caution">
    <text evidence="3">The sequence shown here is derived from an EMBL/GenBank/DDBJ whole genome shotgun (WGS) entry which is preliminary data.</text>
</comment>
<feature type="transmembrane region" description="Helical" evidence="2">
    <location>
        <begin position="62"/>
        <end position="87"/>
    </location>
</feature>
<keyword evidence="2" id="KW-0472">Membrane</keyword>
<feature type="transmembrane region" description="Helical" evidence="2">
    <location>
        <begin position="94"/>
        <end position="115"/>
    </location>
</feature>
<dbReference type="Pfam" id="PF07690">
    <property type="entry name" value="MFS_1"/>
    <property type="match status" value="1"/>
</dbReference>
<keyword evidence="4" id="KW-1185">Reference proteome</keyword>
<dbReference type="SUPFAM" id="SSF103473">
    <property type="entry name" value="MFS general substrate transporter"/>
    <property type="match status" value="1"/>
</dbReference>
<dbReference type="GO" id="GO:0005886">
    <property type="term" value="C:plasma membrane"/>
    <property type="evidence" value="ECO:0007669"/>
    <property type="project" value="UniProtKB-SubCell"/>
</dbReference>
<evidence type="ECO:0000313" key="4">
    <source>
        <dbReference type="Proteomes" id="UP000190188"/>
    </source>
</evidence>
<dbReference type="Gene3D" id="1.20.1250.20">
    <property type="entry name" value="MFS general substrate transporter like domains"/>
    <property type="match status" value="1"/>
</dbReference>
<evidence type="ECO:0000256" key="2">
    <source>
        <dbReference type="SAM" id="Phobius"/>
    </source>
</evidence>
<dbReference type="GO" id="GO:0022857">
    <property type="term" value="F:transmembrane transporter activity"/>
    <property type="evidence" value="ECO:0007669"/>
    <property type="project" value="InterPro"/>
</dbReference>
<feature type="transmembrane region" description="Helical" evidence="2">
    <location>
        <begin position="155"/>
        <end position="178"/>
    </location>
</feature>
<dbReference type="PANTHER" id="PTHR23526:SF2">
    <property type="entry name" value="MAJOR FACILITATOR SUPERFAMILY (MFS) PROFILE DOMAIN-CONTAINING PROTEIN"/>
    <property type="match status" value="1"/>
</dbReference>
<feature type="transmembrane region" description="Helical" evidence="2">
    <location>
        <begin position="190"/>
        <end position="208"/>
    </location>
</feature>
<dbReference type="PANTHER" id="PTHR23526">
    <property type="entry name" value="INTEGRAL MEMBRANE TRANSPORT PROTEIN-RELATED"/>
    <property type="match status" value="1"/>
</dbReference>
<gene>
    <name evidence="3" type="ORF">BVG16_09565</name>
</gene>
<dbReference type="EMBL" id="MSZX01000003">
    <property type="protein sequence ID" value="OPA79325.1"/>
    <property type="molecule type" value="Genomic_DNA"/>
</dbReference>
<sequence length="422" mass="47260">MWAILSRWKGGLLMQKDQPSPSRGKLDRQSWLLLAVNALFIIASALSGTFIGVYLWKASHNFAVLGLFTLLTHFCMAVTFWTAGYWVKKGHKMMCFRLGIGMSAVFYAIVLLLGINAVHYIWLLGIVQGLGTGLFWLVFNVIYFEVTDPDNRDRFNGWTGIIGAVAGMVAPWCSGLLITRMAAETGYRMVFMISFGTFVAAVVVSIWLRNRKSEGDYEWKLPVRIFQKPHTAWKTTLGALAAQGFRESVFGVMIGLLVYIQTGSEMKLGNFTLITSAIAFLSFYAAGKWIKPIWRSRAMLVGTIVMTAVIIPFFFGISYKTMLVFGIGTSLFIPLYTIPMTSAVFDLIGQHEESAKQRVEYVVLRELALSAGRVVSMIIFIITIHFSKAPIVLNCLLLFIGCSPLVSWLMMRRNFAPKPIKE</sequence>
<comment type="subcellular location">
    <subcellularLocation>
        <location evidence="1">Cell membrane</location>
        <topology evidence="1">Multi-pass membrane protein</topology>
    </subcellularLocation>
</comment>
<keyword evidence="2" id="KW-1133">Transmembrane helix</keyword>
<keyword evidence="2" id="KW-0812">Transmembrane</keyword>
<evidence type="ECO:0000256" key="1">
    <source>
        <dbReference type="ARBA" id="ARBA00004651"/>
    </source>
</evidence>
<feature type="transmembrane region" description="Helical" evidence="2">
    <location>
        <begin position="298"/>
        <end position="317"/>
    </location>
</feature>
<dbReference type="Proteomes" id="UP000190188">
    <property type="component" value="Unassembled WGS sequence"/>
</dbReference>
<feature type="transmembrane region" description="Helical" evidence="2">
    <location>
        <begin position="244"/>
        <end position="262"/>
    </location>
</feature>
<feature type="transmembrane region" description="Helical" evidence="2">
    <location>
        <begin position="391"/>
        <end position="411"/>
    </location>
</feature>
<feature type="transmembrane region" description="Helical" evidence="2">
    <location>
        <begin position="31"/>
        <end position="56"/>
    </location>
</feature>
<organism evidence="3 4">
    <name type="scientific">Paenibacillus selenitireducens</name>
    <dbReference type="NCBI Taxonomy" id="1324314"/>
    <lineage>
        <taxon>Bacteria</taxon>
        <taxon>Bacillati</taxon>
        <taxon>Bacillota</taxon>
        <taxon>Bacilli</taxon>
        <taxon>Bacillales</taxon>
        <taxon>Paenibacillaceae</taxon>
        <taxon>Paenibacillus</taxon>
    </lineage>
</organism>
<dbReference type="InterPro" id="IPR052528">
    <property type="entry name" value="Sugar_transport-like"/>
</dbReference>
<dbReference type="InterPro" id="IPR011701">
    <property type="entry name" value="MFS"/>
</dbReference>
<dbReference type="InterPro" id="IPR036259">
    <property type="entry name" value="MFS_trans_sf"/>
</dbReference>
<accession>A0A1T2XHP4</accession>
<feature type="transmembrane region" description="Helical" evidence="2">
    <location>
        <begin position="121"/>
        <end position="143"/>
    </location>
</feature>
<reference evidence="3 4" key="1">
    <citation type="submission" date="2017-01" db="EMBL/GenBank/DDBJ databases">
        <title>Genome analysis of Paenibacillus selenitrireducens ES3-24.</title>
        <authorList>
            <person name="Xu D."/>
            <person name="Yao R."/>
            <person name="Zheng S."/>
        </authorList>
    </citation>
    <scope>NUCLEOTIDE SEQUENCE [LARGE SCALE GENOMIC DNA]</scope>
    <source>
        <strain evidence="3 4">ES3-24</strain>
    </source>
</reference>
<proteinExistence type="predicted"/>
<dbReference type="STRING" id="1324314.BVG16_09565"/>
<feature type="transmembrane region" description="Helical" evidence="2">
    <location>
        <begin position="268"/>
        <end position="286"/>
    </location>
</feature>
<evidence type="ECO:0000313" key="3">
    <source>
        <dbReference type="EMBL" id="OPA79325.1"/>
    </source>
</evidence>
<protein>
    <submittedName>
        <fullName evidence="3">MFS transporter</fullName>
    </submittedName>
</protein>